<dbReference type="InterPro" id="IPR039426">
    <property type="entry name" value="TonB-dep_rcpt-like"/>
</dbReference>
<accession>A0A4R6DSR6</accession>
<evidence type="ECO:0000256" key="8">
    <source>
        <dbReference type="ARBA" id="ARBA00023004"/>
    </source>
</evidence>
<dbReference type="InterPro" id="IPR000531">
    <property type="entry name" value="Beta-barrel_TonB"/>
</dbReference>
<keyword evidence="12 19" id="KW-0675">Receptor</keyword>
<name>A0A4R6DSR6_9RHOO</name>
<dbReference type="OrthoDB" id="8732650at2"/>
<dbReference type="EMBL" id="SNVV01000016">
    <property type="protein sequence ID" value="TDN48175.1"/>
    <property type="molecule type" value="Genomic_DNA"/>
</dbReference>
<keyword evidence="3 14" id="KW-0813">Transport</keyword>
<feature type="signal peptide" evidence="17">
    <location>
        <begin position="1"/>
        <end position="37"/>
    </location>
</feature>
<feature type="domain" description="Secretin/TonB short N-terminal" evidence="18">
    <location>
        <begin position="85"/>
        <end position="136"/>
    </location>
</feature>
<gene>
    <name evidence="19" type="ORF">C7389_11680</name>
</gene>
<keyword evidence="4 14" id="KW-1134">Transmembrane beta strand</keyword>
<evidence type="ECO:0000256" key="12">
    <source>
        <dbReference type="ARBA" id="ARBA00023170"/>
    </source>
</evidence>
<evidence type="ECO:0000256" key="16">
    <source>
        <dbReference type="RuleBase" id="RU003357"/>
    </source>
</evidence>
<dbReference type="InterPro" id="IPR036942">
    <property type="entry name" value="Beta-barrel_TonB_sf"/>
</dbReference>
<dbReference type="Pfam" id="PF07715">
    <property type="entry name" value="Plug"/>
    <property type="match status" value="1"/>
</dbReference>
<dbReference type="NCBIfam" id="TIGR01783">
    <property type="entry name" value="TonB-siderophor"/>
    <property type="match status" value="1"/>
</dbReference>
<keyword evidence="20" id="KW-1185">Reference proteome</keyword>
<dbReference type="GO" id="GO:0038023">
    <property type="term" value="F:signaling receptor activity"/>
    <property type="evidence" value="ECO:0007669"/>
    <property type="project" value="InterPro"/>
</dbReference>
<dbReference type="InterPro" id="IPR011662">
    <property type="entry name" value="Secretin/TonB_short_N"/>
</dbReference>
<dbReference type="InterPro" id="IPR037066">
    <property type="entry name" value="Plug_dom_sf"/>
</dbReference>
<comment type="similarity">
    <text evidence="2 14 16">Belongs to the TonB-dependent receptor family.</text>
</comment>
<organism evidence="19 20">
    <name type="scientific">Azoarcus indigens</name>
    <dbReference type="NCBI Taxonomy" id="29545"/>
    <lineage>
        <taxon>Bacteria</taxon>
        <taxon>Pseudomonadati</taxon>
        <taxon>Pseudomonadota</taxon>
        <taxon>Betaproteobacteria</taxon>
        <taxon>Rhodocyclales</taxon>
        <taxon>Zoogloeaceae</taxon>
        <taxon>Azoarcus</taxon>
    </lineage>
</organism>
<dbReference type="Gene3D" id="2.40.170.20">
    <property type="entry name" value="TonB-dependent receptor, beta-barrel domain"/>
    <property type="match status" value="1"/>
</dbReference>
<feature type="short sequence motif" description="TonB C-terminal box" evidence="15">
    <location>
        <begin position="806"/>
        <end position="823"/>
    </location>
</feature>
<evidence type="ECO:0000256" key="15">
    <source>
        <dbReference type="PROSITE-ProRule" id="PRU10144"/>
    </source>
</evidence>
<comment type="subcellular location">
    <subcellularLocation>
        <location evidence="1 14">Cell outer membrane</location>
        <topology evidence="1 14">Multi-pass membrane protein</topology>
    </subcellularLocation>
</comment>
<dbReference type="InterPro" id="IPR012910">
    <property type="entry name" value="Plug_dom"/>
</dbReference>
<keyword evidence="6 14" id="KW-0812">Transmembrane</keyword>
<dbReference type="PROSITE" id="PS01156">
    <property type="entry name" value="TONB_DEPENDENT_REC_2"/>
    <property type="match status" value="1"/>
</dbReference>
<dbReference type="Pfam" id="PF00593">
    <property type="entry name" value="TonB_dep_Rec_b-barrel"/>
    <property type="match status" value="1"/>
</dbReference>
<dbReference type="Gene3D" id="3.55.50.30">
    <property type="match status" value="1"/>
</dbReference>
<dbReference type="PANTHER" id="PTHR32552:SF82">
    <property type="entry name" value="FCUA PROTEIN"/>
    <property type="match status" value="1"/>
</dbReference>
<evidence type="ECO:0000256" key="1">
    <source>
        <dbReference type="ARBA" id="ARBA00004571"/>
    </source>
</evidence>
<keyword evidence="10 16" id="KW-0798">TonB box</keyword>
<dbReference type="Pfam" id="PF07660">
    <property type="entry name" value="STN"/>
    <property type="match status" value="1"/>
</dbReference>
<evidence type="ECO:0000256" key="14">
    <source>
        <dbReference type="PROSITE-ProRule" id="PRU01360"/>
    </source>
</evidence>
<protein>
    <submittedName>
        <fullName evidence="19">Iron complex outermembrane receptor protein</fullName>
    </submittedName>
</protein>
<evidence type="ECO:0000256" key="17">
    <source>
        <dbReference type="SAM" id="SignalP"/>
    </source>
</evidence>
<evidence type="ECO:0000256" key="4">
    <source>
        <dbReference type="ARBA" id="ARBA00022452"/>
    </source>
</evidence>
<keyword evidence="8" id="KW-0408">Iron</keyword>
<dbReference type="GO" id="GO:0015891">
    <property type="term" value="P:siderophore transport"/>
    <property type="evidence" value="ECO:0007669"/>
    <property type="project" value="InterPro"/>
</dbReference>
<evidence type="ECO:0000256" key="3">
    <source>
        <dbReference type="ARBA" id="ARBA00022448"/>
    </source>
</evidence>
<keyword evidence="5" id="KW-0410">Iron transport</keyword>
<dbReference type="SUPFAM" id="SSF56935">
    <property type="entry name" value="Porins"/>
    <property type="match status" value="1"/>
</dbReference>
<keyword evidence="11 14" id="KW-0472">Membrane</keyword>
<dbReference type="AlphaFoldDB" id="A0A4R6DSR6"/>
<feature type="chain" id="PRO_5020871979" evidence="17">
    <location>
        <begin position="38"/>
        <end position="823"/>
    </location>
</feature>
<evidence type="ECO:0000256" key="6">
    <source>
        <dbReference type="ARBA" id="ARBA00022692"/>
    </source>
</evidence>
<evidence type="ECO:0000256" key="11">
    <source>
        <dbReference type="ARBA" id="ARBA00023136"/>
    </source>
</evidence>
<evidence type="ECO:0000256" key="7">
    <source>
        <dbReference type="ARBA" id="ARBA00022729"/>
    </source>
</evidence>
<keyword evidence="7 17" id="KW-0732">Signal</keyword>
<evidence type="ECO:0000256" key="5">
    <source>
        <dbReference type="ARBA" id="ARBA00022496"/>
    </source>
</evidence>
<evidence type="ECO:0000256" key="13">
    <source>
        <dbReference type="ARBA" id="ARBA00023237"/>
    </source>
</evidence>
<evidence type="ECO:0000313" key="19">
    <source>
        <dbReference type="EMBL" id="TDN48175.1"/>
    </source>
</evidence>
<dbReference type="GO" id="GO:0015344">
    <property type="term" value="F:siderophore uptake transmembrane transporter activity"/>
    <property type="evidence" value="ECO:0007669"/>
    <property type="project" value="TreeGrafter"/>
</dbReference>
<reference evidence="19 20" key="1">
    <citation type="submission" date="2019-03" db="EMBL/GenBank/DDBJ databases">
        <title>Genomic Encyclopedia of Type Strains, Phase IV (KMG-IV): sequencing the most valuable type-strain genomes for metagenomic binning, comparative biology and taxonomic classification.</title>
        <authorList>
            <person name="Goeker M."/>
        </authorList>
    </citation>
    <scope>NUCLEOTIDE SEQUENCE [LARGE SCALE GENOMIC DNA]</scope>
    <source>
        <strain evidence="19 20">DSM 12121</strain>
    </source>
</reference>
<dbReference type="SMART" id="SM00965">
    <property type="entry name" value="STN"/>
    <property type="match status" value="1"/>
</dbReference>
<evidence type="ECO:0000256" key="9">
    <source>
        <dbReference type="ARBA" id="ARBA00023065"/>
    </source>
</evidence>
<dbReference type="CDD" id="cd01347">
    <property type="entry name" value="ligand_gated_channel"/>
    <property type="match status" value="1"/>
</dbReference>
<evidence type="ECO:0000256" key="2">
    <source>
        <dbReference type="ARBA" id="ARBA00009810"/>
    </source>
</evidence>
<sequence length="823" mass="87641">MSQSAPVPSRRPLAIAVCKALPLLAAASLLAAPATHAAEPPAASARPLQLAQAGQAAQADIARSYHIAAGPLSTVLGRYASAAGVALSFDPEATRGLESAGLQGDYTVAGGFAALLAGSGLEAVAQGDGQYTLRRRPAGSPSTLRQVTVTATATRGSNDLPDSYAGGQVARGARIGLLGNMDTMDTPFNTTAYTAQLIADQQASTVAEVLQNDPSVRFTTSEGHIYENFSIRGFDINADDMAFEGLYGIAPYGHVATEFIERVEVFKGPGALLTGMAPQGGVGGIVNLVPKRAGDTPLTQLTLDYTTKSQFGVHADVGRRFGPDDRFGIRVNGAWRDGKTSLDHQEKERTLAAVALDYRGDQLKLTLDAYTSEETIDGGSAWMASFASKVVSPPDTGTNLLRGIHGKLENQATVLRGEYSFNDHLEAYASLGTLRYRYSGYINGTRAGSIQPNGNYTGQTYNQAGGNDTVSAEAGLRARFATGSVHHQLTFAVTNLDYDSYRANPGNSTNYASNIYNPATPRLGADPGHAPKSGDTTLSSVALADTLSFADDKLLLILGARSQRVQSKTYNVSTGATTEDYDERALTPALGIVIKPWAAPVSLYANYIEGLSKGQNVTLNNGDIQSFAPFKTEQIEVGVKWDASTVGSTLALFQITRPSLIQDTATGRYSDDGEQRNRGIEWSAYGELNSKLRLLGGVAYTDAVFTRSANHTYDDNHVYGVPKWKANLGAEWTVPGLRALTLSGRIVHTGEQYVNTANTQKIPNWTRFDLGARYATRLMGKALMLRANVENVADKSYWAGSFNDGYVTQGAGRTVKLSATMDF</sequence>
<dbReference type="RefSeq" id="WP_133593745.1">
    <property type="nucleotide sequence ID" value="NZ_SNVV01000016.1"/>
</dbReference>
<keyword evidence="9" id="KW-0406">Ion transport</keyword>
<dbReference type="Proteomes" id="UP000295129">
    <property type="component" value="Unassembled WGS sequence"/>
</dbReference>
<dbReference type="GO" id="GO:0009279">
    <property type="term" value="C:cell outer membrane"/>
    <property type="evidence" value="ECO:0007669"/>
    <property type="project" value="UniProtKB-SubCell"/>
</dbReference>
<keyword evidence="13 14" id="KW-0998">Cell outer membrane</keyword>
<dbReference type="Gene3D" id="2.170.130.10">
    <property type="entry name" value="TonB-dependent receptor, plug domain"/>
    <property type="match status" value="1"/>
</dbReference>
<proteinExistence type="inferred from homology"/>
<comment type="caution">
    <text evidence="19">The sequence shown here is derived from an EMBL/GenBank/DDBJ whole genome shotgun (WGS) entry which is preliminary data.</text>
</comment>
<dbReference type="PROSITE" id="PS52016">
    <property type="entry name" value="TONB_DEPENDENT_REC_3"/>
    <property type="match status" value="1"/>
</dbReference>
<evidence type="ECO:0000313" key="20">
    <source>
        <dbReference type="Proteomes" id="UP000295129"/>
    </source>
</evidence>
<dbReference type="PANTHER" id="PTHR32552">
    <property type="entry name" value="FERRICHROME IRON RECEPTOR-RELATED"/>
    <property type="match status" value="1"/>
</dbReference>
<dbReference type="InterPro" id="IPR010917">
    <property type="entry name" value="TonB_rcpt_CS"/>
</dbReference>
<dbReference type="InterPro" id="IPR010105">
    <property type="entry name" value="TonB_sidphr_rcpt"/>
</dbReference>
<evidence type="ECO:0000259" key="18">
    <source>
        <dbReference type="SMART" id="SM00965"/>
    </source>
</evidence>
<evidence type="ECO:0000256" key="10">
    <source>
        <dbReference type="ARBA" id="ARBA00023077"/>
    </source>
</evidence>